<dbReference type="Proteomes" id="UP001148662">
    <property type="component" value="Unassembled WGS sequence"/>
</dbReference>
<reference evidence="1" key="1">
    <citation type="submission" date="2022-07" db="EMBL/GenBank/DDBJ databases">
        <title>Genome Sequence of Phlebia brevispora.</title>
        <authorList>
            <person name="Buettner E."/>
        </authorList>
    </citation>
    <scope>NUCLEOTIDE SEQUENCE</scope>
    <source>
        <strain evidence="1">MPL23</strain>
    </source>
</reference>
<sequence length="582" mass="65131">MPLPTPERLDVAQERARISDSIAAREEELAELKAQYLREHERISSLIRQLYTEYNATLFIARLPEELLSSIFKVYVAEHWQLSYHPPPSPCQWIRILHVCRDWRRIALHTPTLWTLMSPSVHEEYINFALANSGKGPLTVRVFPTLRRWGSTLGNTSRALLGALPRIRHAEFIIARDAQSAFSETEQTSSLRPVSLERLHLSMKTSISTLPIFSTADMPLLKSLHVLDGSEALVISLIRPTLTTLHVDFAPPADPLLLASALKQLPLLRHLQLSNIQTRSQPFPGDSLLKCTIPLPYLENLQLSGSTPSVGMAQLLDSFDFPINAEIVYISTRMNLNARESELVVPIIVSKATASPPATSTGSSPNLRFSEIHMSKPGSVDFIASRRDAQDHHSRLSVSLSGGMFDKRLLELVNLAEVQVMCISARRTGAHKAWRRLSEYNPLPNLKTLRISDAVWSAGLEDWLEMLTTPLPRAIEPSSDLLWLDPSQNSHDCEAFTDQYLFPSLKTLHLDATRHFTSRYGRHNTLRMETLLRFGGRRNPPLHQLLITVSSVASLPSDAEIAALLDAQVAQLVHAESTTVVT</sequence>
<gene>
    <name evidence="1" type="ORF">NM688_g301</name>
</gene>
<comment type="caution">
    <text evidence="1">The sequence shown here is derived from an EMBL/GenBank/DDBJ whole genome shotgun (WGS) entry which is preliminary data.</text>
</comment>
<name>A0ACC1TEQ8_9APHY</name>
<organism evidence="1 2">
    <name type="scientific">Phlebia brevispora</name>
    <dbReference type="NCBI Taxonomy" id="194682"/>
    <lineage>
        <taxon>Eukaryota</taxon>
        <taxon>Fungi</taxon>
        <taxon>Dikarya</taxon>
        <taxon>Basidiomycota</taxon>
        <taxon>Agaricomycotina</taxon>
        <taxon>Agaricomycetes</taxon>
        <taxon>Polyporales</taxon>
        <taxon>Meruliaceae</taxon>
        <taxon>Phlebia</taxon>
    </lineage>
</organism>
<protein>
    <submittedName>
        <fullName evidence="1">Uncharacterized protein</fullName>
    </submittedName>
</protein>
<evidence type="ECO:0000313" key="2">
    <source>
        <dbReference type="Proteomes" id="UP001148662"/>
    </source>
</evidence>
<proteinExistence type="predicted"/>
<dbReference type="EMBL" id="JANHOG010000022">
    <property type="protein sequence ID" value="KAJ3559500.1"/>
    <property type="molecule type" value="Genomic_DNA"/>
</dbReference>
<evidence type="ECO:0000313" key="1">
    <source>
        <dbReference type="EMBL" id="KAJ3559500.1"/>
    </source>
</evidence>
<accession>A0ACC1TEQ8</accession>
<keyword evidence="2" id="KW-1185">Reference proteome</keyword>